<feature type="region of interest" description="Disordered" evidence="22">
    <location>
        <begin position="230"/>
        <end position="452"/>
    </location>
</feature>
<dbReference type="InterPro" id="IPR000999">
    <property type="entry name" value="RNase_III_dom"/>
</dbReference>
<dbReference type="Pfam" id="PF26050">
    <property type="entry name" value="Helical_CED_Drosha"/>
    <property type="match status" value="1"/>
</dbReference>
<evidence type="ECO:0000256" key="4">
    <source>
        <dbReference type="ARBA" id="ARBA00004123"/>
    </source>
</evidence>
<name>A0AAD9N939_9ANNE</name>
<evidence type="ECO:0000256" key="16">
    <source>
        <dbReference type="ARBA" id="ARBA00023211"/>
    </source>
</evidence>
<comment type="subcellular location">
    <subcellularLocation>
        <location evidence="4">Nucleus</location>
    </subcellularLocation>
</comment>
<feature type="compositionally biased region" description="Basic residues" evidence="22">
    <location>
        <begin position="1463"/>
        <end position="1472"/>
    </location>
</feature>
<dbReference type="GO" id="GO:0003723">
    <property type="term" value="F:RNA binding"/>
    <property type="evidence" value="ECO:0007669"/>
    <property type="project" value="UniProtKB-UniRule"/>
</dbReference>
<evidence type="ECO:0000256" key="13">
    <source>
        <dbReference type="ARBA" id="ARBA00022801"/>
    </source>
</evidence>
<dbReference type="GO" id="GO:0006364">
    <property type="term" value="P:rRNA processing"/>
    <property type="evidence" value="ECO:0007669"/>
    <property type="project" value="InterPro"/>
</dbReference>
<accession>A0AAD9N939</accession>
<dbReference type="EC" id="3.1.26.3" evidence="6"/>
<evidence type="ECO:0000256" key="1">
    <source>
        <dbReference type="ARBA" id="ARBA00000109"/>
    </source>
</evidence>
<dbReference type="CDD" id="cd00593">
    <property type="entry name" value="RIBOc"/>
    <property type="match status" value="2"/>
</dbReference>
<evidence type="ECO:0000256" key="2">
    <source>
        <dbReference type="ARBA" id="ARBA00001936"/>
    </source>
</evidence>
<dbReference type="SMART" id="SM00535">
    <property type="entry name" value="RIBOc"/>
    <property type="match status" value="2"/>
</dbReference>
<comment type="similarity">
    <text evidence="5">Belongs to the ribonuclease III family.</text>
</comment>
<feature type="region of interest" description="Disordered" evidence="22">
    <location>
        <begin position="1"/>
        <end position="175"/>
    </location>
</feature>
<dbReference type="EMBL" id="JAODUP010000112">
    <property type="protein sequence ID" value="KAK2161647.1"/>
    <property type="molecule type" value="Genomic_DNA"/>
</dbReference>
<keyword evidence="11" id="KW-0677">Repeat</keyword>
<keyword evidence="15 21" id="KW-0694">RNA-binding</keyword>
<keyword evidence="12" id="KW-0255">Endonuclease</keyword>
<dbReference type="SMART" id="SM00358">
    <property type="entry name" value="DSRM"/>
    <property type="match status" value="1"/>
</dbReference>
<dbReference type="FunFam" id="3.30.160.20:FF:000012">
    <property type="entry name" value="Drosha ribonuclease III"/>
    <property type="match status" value="1"/>
</dbReference>
<dbReference type="FunFam" id="1.10.1520.10:FF:000002">
    <property type="entry name" value="Drosha ribonuclease III"/>
    <property type="match status" value="1"/>
</dbReference>
<gene>
    <name evidence="25" type="ORF">LSH36_112g01031</name>
</gene>
<feature type="compositionally biased region" description="Basic and acidic residues" evidence="22">
    <location>
        <begin position="352"/>
        <end position="369"/>
    </location>
</feature>
<protein>
    <recommendedName>
        <fullName evidence="7">Ribonuclease 3</fullName>
        <ecNumber evidence="6">3.1.26.3</ecNumber>
    </recommendedName>
    <alternativeName>
        <fullName evidence="18">Ribonuclease III</fullName>
    </alternativeName>
    <alternativeName>
        <fullName evidence="19 20">protein Drosha</fullName>
    </alternativeName>
</protein>
<dbReference type="Pfam" id="PF14622">
    <property type="entry name" value="Ribonucleas_3_3"/>
    <property type="match status" value="1"/>
</dbReference>
<evidence type="ECO:0000259" key="23">
    <source>
        <dbReference type="PROSITE" id="PS50137"/>
    </source>
</evidence>
<comment type="cofactor">
    <cofactor evidence="2">
        <name>Mn(2+)</name>
        <dbReference type="ChEBI" id="CHEBI:29035"/>
    </cofactor>
</comment>
<comment type="caution">
    <text evidence="25">The sequence shown here is derived from an EMBL/GenBank/DDBJ whole genome shotgun (WGS) entry which is preliminary data.</text>
</comment>
<evidence type="ECO:0000256" key="6">
    <source>
        <dbReference type="ARBA" id="ARBA00012177"/>
    </source>
</evidence>
<feature type="domain" description="DRBM" evidence="23">
    <location>
        <begin position="1352"/>
        <end position="1427"/>
    </location>
</feature>
<keyword evidence="8" id="KW-0690">Ribosome biogenesis</keyword>
<feature type="domain" description="RNase III" evidence="24">
    <location>
        <begin position="1198"/>
        <end position="1325"/>
    </location>
</feature>
<dbReference type="InterPro" id="IPR014720">
    <property type="entry name" value="dsRBD_dom"/>
</dbReference>
<dbReference type="HAMAP" id="MF_00104">
    <property type="entry name" value="RNase_III"/>
    <property type="match status" value="1"/>
</dbReference>
<evidence type="ECO:0000313" key="25">
    <source>
        <dbReference type="EMBL" id="KAK2161647.1"/>
    </source>
</evidence>
<evidence type="ECO:0000256" key="17">
    <source>
        <dbReference type="ARBA" id="ARBA00023242"/>
    </source>
</evidence>
<evidence type="ECO:0000313" key="26">
    <source>
        <dbReference type="Proteomes" id="UP001208570"/>
    </source>
</evidence>
<feature type="compositionally biased region" description="Basic and acidic residues" evidence="22">
    <location>
        <begin position="263"/>
        <end position="280"/>
    </location>
</feature>
<evidence type="ECO:0000256" key="9">
    <source>
        <dbReference type="ARBA" id="ARBA00022722"/>
    </source>
</evidence>
<evidence type="ECO:0000256" key="10">
    <source>
        <dbReference type="ARBA" id="ARBA00022723"/>
    </source>
</evidence>
<dbReference type="CDD" id="cd19877">
    <property type="entry name" value="DSRM_RNAse_III_meta_like"/>
    <property type="match status" value="1"/>
</dbReference>
<keyword evidence="9" id="KW-0540">Nuclease</keyword>
<dbReference type="Gene3D" id="1.10.1520.10">
    <property type="entry name" value="Ribonuclease III domain"/>
    <property type="match status" value="2"/>
</dbReference>
<dbReference type="Proteomes" id="UP001208570">
    <property type="component" value="Unassembled WGS sequence"/>
</dbReference>
<evidence type="ECO:0000256" key="15">
    <source>
        <dbReference type="ARBA" id="ARBA00022884"/>
    </source>
</evidence>
<feature type="compositionally biased region" description="Basic and acidic residues" evidence="22">
    <location>
        <begin position="382"/>
        <end position="399"/>
    </location>
</feature>
<evidence type="ECO:0000256" key="11">
    <source>
        <dbReference type="ARBA" id="ARBA00022737"/>
    </source>
</evidence>
<keyword evidence="10" id="KW-0479">Metal-binding</keyword>
<feature type="compositionally biased region" description="Pro residues" evidence="22">
    <location>
        <begin position="24"/>
        <end position="53"/>
    </location>
</feature>
<comment type="cofactor">
    <cofactor evidence="3">
        <name>Mg(2+)</name>
        <dbReference type="ChEBI" id="CHEBI:18420"/>
    </cofactor>
</comment>
<dbReference type="GO" id="GO:0031054">
    <property type="term" value="P:pre-miRNA processing"/>
    <property type="evidence" value="ECO:0007669"/>
    <property type="project" value="InterPro"/>
</dbReference>
<dbReference type="InterPro" id="IPR044442">
    <property type="entry name" value="RNAse_III_DSRM__animal"/>
</dbReference>
<feature type="compositionally biased region" description="Basic and acidic residues" evidence="22">
    <location>
        <begin position="287"/>
        <end position="313"/>
    </location>
</feature>
<dbReference type="InterPro" id="IPR036389">
    <property type="entry name" value="RNase_III_sf"/>
</dbReference>
<dbReference type="PANTHER" id="PTHR11207:SF0">
    <property type="entry name" value="RIBONUCLEASE 3"/>
    <property type="match status" value="1"/>
</dbReference>
<evidence type="ECO:0000256" key="20">
    <source>
        <dbReference type="ARBA" id="ARBA00083702"/>
    </source>
</evidence>
<organism evidence="25 26">
    <name type="scientific">Paralvinella palmiformis</name>
    <dbReference type="NCBI Taxonomy" id="53620"/>
    <lineage>
        <taxon>Eukaryota</taxon>
        <taxon>Metazoa</taxon>
        <taxon>Spiralia</taxon>
        <taxon>Lophotrochozoa</taxon>
        <taxon>Annelida</taxon>
        <taxon>Polychaeta</taxon>
        <taxon>Sedentaria</taxon>
        <taxon>Canalipalpata</taxon>
        <taxon>Terebellida</taxon>
        <taxon>Terebelliformia</taxon>
        <taxon>Alvinellidae</taxon>
        <taxon>Paralvinella</taxon>
    </lineage>
</organism>
<evidence type="ECO:0000256" key="19">
    <source>
        <dbReference type="ARBA" id="ARBA00078955"/>
    </source>
</evidence>
<evidence type="ECO:0000256" key="21">
    <source>
        <dbReference type="PROSITE-ProRule" id="PRU00266"/>
    </source>
</evidence>
<evidence type="ECO:0000256" key="8">
    <source>
        <dbReference type="ARBA" id="ARBA00022517"/>
    </source>
</evidence>
<reference evidence="25" key="1">
    <citation type="journal article" date="2023" name="Mol. Biol. Evol.">
        <title>Third-Generation Sequencing Reveals the Adaptive Role of the Epigenome in Three Deep-Sea Polychaetes.</title>
        <authorList>
            <person name="Perez M."/>
            <person name="Aroh O."/>
            <person name="Sun Y."/>
            <person name="Lan Y."/>
            <person name="Juniper S.K."/>
            <person name="Young C.R."/>
            <person name="Angers B."/>
            <person name="Qian P.Y."/>
        </authorList>
    </citation>
    <scope>NUCLEOTIDE SEQUENCE</scope>
    <source>
        <strain evidence="25">P08H-3</strain>
    </source>
</reference>
<evidence type="ECO:0000256" key="14">
    <source>
        <dbReference type="ARBA" id="ARBA00022842"/>
    </source>
</evidence>
<dbReference type="Pfam" id="PF00035">
    <property type="entry name" value="dsrm"/>
    <property type="match status" value="1"/>
</dbReference>
<dbReference type="SUPFAM" id="SSF54768">
    <property type="entry name" value="dsRNA-binding domain-like"/>
    <property type="match status" value="1"/>
</dbReference>
<feature type="region of interest" description="Disordered" evidence="22">
    <location>
        <begin position="540"/>
        <end position="589"/>
    </location>
</feature>
<keyword evidence="16" id="KW-0464">Manganese</keyword>
<evidence type="ECO:0000256" key="12">
    <source>
        <dbReference type="ARBA" id="ARBA00022759"/>
    </source>
</evidence>
<dbReference type="PROSITE" id="PS00517">
    <property type="entry name" value="RNASE_3_1"/>
    <property type="match status" value="1"/>
</dbReference>
<keyword evidence="26" id="KW-1185">Reference proteome</keyword>
<keyword evidence="13" id="KW-0378">Hydrolase</keyword>
<evidence type="ECO:0000259" key="24">
    <source>
        <dbReference type="PROSITE" id="PS50142"/>
    </source>
</evidence>
<evidence type="ECO:0000256" key="5">
    <source>
        <dbReference type="ARBA" id="ARBA00010183"/>
    </source>
</evidence>
<feature type="compositionally biased region" description="Basic and acidic residues" evidence="22">
    <location>
        <begin position="325"/>
        <end position="336"/>
    </location>
</feature>
<evidence type="ECO:0000256" key="7">
    <source>
        <dbReference type="ARBA" id="ARBA00017706"/>
    </source>
</evidence>
<keyword evidence="14" id="KW-0460">Magnesium</keyword>
<dbReference type="PROSITE" id="PS50137">
    <property type="entry name" value="DS_RBD"/>
    <property type="match status" value="1"/>
</dbReference>
<feature type="compositionally biased region" description="Basic and acidic residues" evidence="22">
    <location>
        <begin position="233"/>
        <end position="248"/>
    </location>
</feature>
<feature type="compositionally biased region" description="Basic and acidic residues" evidence="22">
    <location>
        <begin position="421"/>
        <end position="452"/>
    </location>
</feature>
<evidence type="ECO:0000256" key="18">
    <source>
        <dbReference type="ARBA" id="ARBA00032486"/>
    </source>
</evidence>
<dbReference type="GO" id="GO:0070877">
    <property type="term" value="C:microprocessor complex"/>
    <property type="evidence" value="ECO:0007669"/>
    <property type="project" value="TreeGrafter"/>
</dbReference>
<feature type="compositionally biased region" description="Low complexity" evidence="22">
    <location>
        <begin position="370"/>
        <end position="381"/>
    </location>
</feature>
<feature type="compositionally biased region" description="Basic and acidic residues" evidence="22">
    <location>
        <begin position="1473"/>
        <end position="1482"/>
    </location>
</feature>
<feature type="compositionally biased region" description="Basic and acidic residues" evidence="22">
    <location>
        <begin position="560"/>
        <end position="573"/>
    </location>
</feature>
<dbReference type="GO" id="GO:0046872">
    <property type="term" value="F:metal ion binding"/>
    <property type="evidence" value="ECO:0007669"/>
    <property type="project" value="UniProtKB-KW"/>
</dbReference>
<evidence type="ECO:0000256" key="3">
    <source>
        <dbReference type="ARBA" id="ARBA00001946"/>
    </source>
</evidence>
<dbReference type="GO" id="GO:0004525">
    <property type="term" value="F:ribonuclease III activity"/>
    <property type="evidence" value="ECO:0007669"/>
    <property type="project" value="UniProtKB-EC"/>
</dbReference>
<sequence length="1482" mass="171695">MQQPGFRGRGPVPQQGIPHRLQPPTVPSGPPTPVPGIPPPAPPFNRAAPPPRGFPRGFPGPRGWPPIRGPGRPPFQGPIPPWGPAPPHADGPWNQPSYPAEGSFPPGVGPLYDPAQASAPSQNDTIHSNPHVDRGDHLSSYIDPDSKVYPDQNPHENYGYDYHTAFSDPNKEDVPKCSYEHKDVYASTSHHYREDYSWNQSSFEDKDLLRQTETLYSDYSTNEEYLKNINQEQVHRSSEWDYRRKAEYQEQSSDYSSRRHRRDTSEDPYDREGKDRELKTGYRHGRDRRETSLDDDRHRKDDRFGHHSRERVSQGRGSTASQRKRSSDLRYPDESRKHRRNEAGSEYSSRYDASRPRRETSSYREDDRLSSSGSKGHSANSECKHSSSVEQFVRNEEAQQSRSLPSSESESHSHHKGSLRRHMDSKDKPSGSTKKPREDPSSKDKPDLPAEDYIKLSDLATFDGIPYIEDDVNNAELDEMMKMSEEDVELPAPPAWTRCSPADLYFKRKPQSGELESSERMKELEKKFLKLLVQRANNVRKARPSVARPPRIPPSKIIHWHKEEVDKKPKLKDSSTSSSDEEEESLDKLHDNWVDELQRKREHPERIHSELWFNEPMEMNDGPLCHCSEKAKKSGIRHNIYPGEEIITKCDISNNNANKLYHYTITMSPPTNFLTKYPTVINYDNHEYIFEGFSLFSHYKIDKVPVCKVIRFNIEYTIHWIEDDMPENFTINSLDLFSKYLFTELLELYDLDWHSTDEQCGRFHFMPRFARKLPDNGKELLSMNEVLNYLLRVSRPLVDPADLKKYSMFTQREWQNFVDQVRGMLVTLPGKRPSTIRIDQLDRLIEQNDETSLTPTVQYPKIIHFGVRPAQLSYAGDPVYQKVWKEYMKLQHLVANKPKVTSKDKEDLKKKEDLLQDIRIKGSMKREVTVEISSQGYIRTGVCSDVSQHALLLPVLITHLRFHRCLDILEKKIKYKFKDRYLLQLALTHPSYRTNYGTNPDHSRNSLSNCGMRQLEYGDRRVHYVHTRKRGINTLIHIMAKLGRREETASEINHYERLEFLGDAVVEFLTSIHLFFMFPNLAEGGLAMYRAAIVQNQHLTVLARKLGLQHYMLYGHGPDLCQDYSLRHAMANCFEALMGALLIDSGIEVADRIFGETLFGDQLELYSVWTNLPPHPLQEDEPNGDRHWIGSSIPLQKMAKFEDATGIEFTHIRLLARAFTMRNVGFNHLTFGHNQRMEFLGDTVLQFISSEYLYKHFPEHHEGHLSLLRSSLVNNRTQAVVCDDLGMTNYIINTNHHLSERNELKMKEKADLVEAFLGALYIDKDLEFCATFCKVCFFPRLKQFIMNQDWNDPKSQLQQCCLTLRELHDEDPDIPTYKVLQSTGPTNTRKYTVAVYFRGKRMAVGEGHSIQQAEMDAASNALQNKQNLFPHLLYQKAFLARKFHRYTKKDRASKSSQLDGKDRQKHRHISSGKKKESQWIDY</sequence>
<proteinExistence type="inferred from homology"/>
<evidence type="ECO:0000256" key="22">
    <source>
        <dbReference type="SAM" id="MobiDB-lite"/>
    </source>
</evidence>
<dbReference type="PANTHER" id="PTHR11207">
    <property type="entry name" value="RIBONUCLEASE III"/>
    <property type="match status" value="1"/>
</dbReference>
<dbReference type="Pfam" id="PF00636">
    <property type="entry name" value="Ribonuclease_3"/>
    <property type="match status" value="1"/>
</dbReference>
<feature type="compositionally biased region" description="Pro residues" evidence="22">
    <location>
        <begin position="62"/>
        <end position="89"/>
    </location>
</feature>
<dbReference type="InterPro" id="IPR058938">
    <property type="entry name" value="Helical_CED_Drosha"/>
</dbReference>
<dbReference type="PROSITE" id="PS50142">
    <property type="entry name" value="RNASE_3_2"/>
    <property type="match status" value="2"/>
</dbReference>
<feature type="region of interest" description="Disordered" evidence="22">
    <location>
        <begin position="1448"/>
        <end position="1482"/>
    </location>
</feature>
<comment type="catalytic activity">
    <reaction evidence="1">
        <text>Endonucleolytic cleavage to 5'-phosphomonoester.</text>
        <dbReference type="EC" id="3.1.26.3"/>
    </reaction>
</comment>
<keyword evidence="17" id="KW-0539">Nucleus</keyword>
<dbReference type="InterPro" id="IPR011907">
    <property type="entry name" value="RNase_III"/>
</dbReference>
<dbReference type="GO" id="GO:0031053">
    <property type="term" value="P:primary miRNA processing"/>
    <property type="evidence" value="ECO:0007669"/>
    <property type="project" value="TreeGrafter"/>
</dbReference>
<feature type="domain" description="RNase III" evidence="24">
    <location>
        <begin position="966"/>
        <end position="1146"/>
    </location>
</feature>
<dbReference type="SUPFAM" id="SSF69065">
    <property type="entry name" value="RNase III domain-like"/>
    <property type="match status" value="2"/>
</dbReference>
<dbReference type="Gene3D" id="3.30.160.20">
    <property type="match status" value="1"/>
</dbReference>
<feature type="compositionally biased region" description="Polar residues" evidence="22">
    <location>
        <begin position="118"/>
        <end position="128"/>
    </location>
</feature>